<keyword evidence="2" id="KW-1185">Reference proteome</keyword>
<dbReference type="RefSeq" id="WP_011074455.1">
    <property type="nucleotide sequence ID" value="NC_004349.1"/>
</dbReference>
<proteinExistence type="predicted"/>
<dbReference type="Proteomes" id="UP000008186">
    <property type="component" value="Plasmid megaplasmid"/>
</dbReference>
<dbReference type="HOGENOM" id="CLU_2791656_0_0_6"/>
<gene>
    <name evidence="1" type="ordered locus">SO_A0174</name>
</gene>
<dbReference type="KEGG" id="son:SO_A0174"/>
<dbReference type="OrthoDB" id="6272652at2"/>
<dbReference type="AlphaFoldDB" id="Q0KHN0"/>
<dbReference type="PATRIC" id="fig|211586.12.peg.4626"/>
<sequence length="68" mass="7666">MSCNQICALVNGSVCMNLCVLDLNPRGYYLVEHGQIWQLCHQDLSNPVAEIETTDHHTLERLSLLIAK</sequence>
<evidence type="ECO:0000313" key="2">
    <source>
        <dbReference type="Proteomes" id="UP000008186"/>
    </source>
</evidence>
<keyword evidence="1" id="KW-0614">Plasmid</keyword>
<reference evidence="1 2" key="1">
    <citation type="journal article" date="2002" name="Nat. Biotechnol.">
        <title>Genome sequence of the dissimilatory metal ion-reducing bacterium Shewanella oneidensis.</title>
        <authorList>
            <person name="Heidelberg J.F."/>
            <person name="Paulsen I.T."/>
            <person name="Nelson K.E."/>
            <person name="Gaidos E.J."/>
            <person name="Nelson W.C."/>
            <person name="Read T.D."/>
            <person name="Eisen J.A."/>
            <person name="Seshadri R."/>
            <person name="Ward N."/>
            <person name="Methe B."/>
            <person name="Clayton R.A."/>
            <person name="Meyer T."/>
            <person name="Tsapin A."/>
            <person name="Scott J."/>
            <person name="Beanan M."/>
            <person name="Brinkac L."/>
            <person name="Daugherty S."/>
            <person name="DeBoy R.T."/>
            <person name="Dodson R.J."/>
            <person name="Durkin A.S."/>
            <person name="Haft D.H."/>
            <person name="Kolonay J.F."/>
            <person name="Madupu R."/>
            <person name="Peterson J.D."/>
            <person name="Umayam L.A."/>
            <person name="White O."/>
            <person name="Wolf A.M."/>
            <person name="Vamathevan J."/>
            <person name="Weidman J."/>
            <person name="Impraim M."/>
            <person name="Lee K."/>
            <person name="Berry K."/>
            <person name="Lee C."/>
            <person name="Mueller J."/>
            <person name="Khouri H."/>
            <person name="Gill J."/>
            <person name="Utterback T.R."/>
            <person name="McDonald L.A."/>
            <person name="Feldblyum T.V."/>
            <person name="Smith H.O."/>
            <person name="Venter J.C."/>
            <person name="Nealson K.H."/>
            <person name="Fraser C.M."/>
        </authorList>
    </citation>
    <scope>NUCLEOTIDE SEQUENCE [LARGE SCALE GENOMIC DNA]</scope>
    <source>
        <strain evidence="2">ATCC 700550 / JCM 31522 / CIP 106686 / LMG 19005 / NCIMB 14063 / MR-1</strain>
    </source>
</reference>
<accession>Q0KHN0</accession>
<protein>
    <submittedName>
        <fullName evidence="1">Uncharacterized protein</fullName>
    </submittedName>
</protein>
<dbReference type="BioCyc" id="SONE211586:G1GMP-4415-MONOMER"/>
<geneLocation type="plasmid" evidence="1 2">
    <name>megaplasmid</name>
</geneLocation>
<organism evidence="1 2">
    <name type="scientific">Shewanella oneidensis (strain ATCC 700550 / JCM 31522 / CIP 106686 / LMG 19005 / NCIMB 14063 / MR-1)</name>
    <dbReference type="NCBI Taxonomy" id="211586"/>
    <lineage>
        <taxon>Bacteria</taxon>
        <taxon>Pseudomonadati</taxon>
        <taxon>Pseudomonadota</taxon>
        <taxon>Gammaproteobacteria</taxon>
        <taxon>Alteromonadales</taxon>
        <taxon>Shewanellaceae</taxon>
        <taxon>Shewanella</taxon>
    </lineage>
</organism>
<evidence type="ECO:0000313" key="1">
    <source>
        <dbReference type="EMBL" id="ABI26438.1"/>
    </source>
</evidence>
<dbReference type="EMBL" id="AE014300">
    <property type="protein sequence ID" value="ABI26438.1"/>
    <property type="molecule type" value="Genomic_DNA"/>
</dbReference>
<name>Q0KHN0_SHEON</name>